<accession>A0A1A2T3F4</accession>
<feature type="compositionally biased region" description="Basic and acidic residues" evidence="1">
    <location>
        <begin position="83"/>
        <end position="98"/>
    </location>
</feature>
<protein>
    <recommendedName>
        <fullName evidence="4">DUF4398 domain-containing protein</fullName>
    </recommendedName>
</protein>
<dbReference type="Proteomes" id="UP000092389">
    <property type="component" value="Unassembled WGS sequence"/>
</dbReference>
<dbReference type="EMBL" id="LZJU01000146">
    <property type="protein sequence ID" value="OBH70831.1"/>
    <property type="molecule type" value="Genomic_DNA"/>
</dbReference>
<feature type="region of interest" description="Disordered" evidence="1">
    <location>
        <begin position="81"/>
        <end position="105"/>
    </location>
</feature>
<dbReference type="OrthoDB" id="4752687at2"/>
<organism evidence="2 3">
    <name type="scientific">Mycobacterium mantenii</name>
    <dbReference type="NCBI Taxonomy" id="560555"/>
    <lineage>
        <taxon>Bacteria</taxon>
        <taxon>Bacillati</taxon>
        <taxon>Actinomycetota</taxon>
        <taxon>Actinomycetes</taxon>
        <taxon>Mycobacteriales</taxon>
        <taxon>Mycobacteriaceae</taxon>
        <taxon>Mycobacterium</taxon>
        <taxon>Mycobacterium avium complex (MAC)</taxon>
    </lineage>
</organism>
<accession>A0A1A2T0V6</accession>
<evidence type="ECO:0000313" key="3">
    <source>
        <dbReference type="Proteomes" id="UP000092389"/>
    </source>
</evidence>
<name>A0A1A2T0V6_MYCNT</name>
<dbReference type="RefSeq" id="WP_067837998.1">
    <property type="nucleotide sequence ID" value="NZ_LZJU01000146.1"/>
</dbReference>
<evidence type="ECO:0000256" key="1">
    <source>
        <dbReference type="SAM" id="MobiDB-lite"/>
    </source>
</evidence>
<proteinExistence type="predicted"/>
<sequence>MPTGTQPTPPGEKAVTAEEIEVAERRAAVARERAFRAGLSAAQSFEDSAIQHERVAKLQDRAVERGSLDADVHRRSAVIHRQAAADDRKLAELKRKQSADYGAGS</sequence>
<comment type="caution">
    <text evidence="2">The sequence shown here is derived from an EMBL/GenBank/DDBJ whole genome shotgun (WGS) entry which is preliminary data.</text>
</comment>
<dbReference type="AlphaFoldDB" id="A0A1A2T0V6"/>
<reference evidence="2 3" key="1">
    <citation type="submission" date="2016-06" db="EMBL/GenBank/DDBJ databases">
        <authorList>
            <person name="Kjaerup R.B."/>
            <person name="Dalgaard T.S."/>
            <person name="Juul-Madsen H.R."/>
        </authorList>
    </citation>
    <scope>NUCLEOTIDE SEQUENCE [LARGE SCALE GENOMIC DNA]</scope>
    <source>
        <strain evidence="2 3">E152</strain>
    </source>
</reference>
<evidence type="ECO:0008006" key="4">
    <source>
        <dbReference type="Google" id="ProtNLM"/>
    </source>
</evidence>
<evidence type="ECO:0000313" key="2">
    <source>
        <dbReference type="EMBL" id="OBH70831.1"/>
    </source>
</evidence>
<gene>
    <name evidence="2" type="ORF">A5683_03000</name>
</gene>